<dbReference type="PANTHER" id="PTHR42760">
    <property type="entry name" value="SHORT-CHAIN DEHYDROGENASES/REDUCTASES FAMILY MEMBER"/>
    <property type="match status" value="1"/>
</dbReference>
<gene>
    <name evidence="3" type="primary">fabG_10</name>
    <name evidence="3" type="ORF">NRB20_33090</name>
</gene>
<keyword evidence="4" id="KW-1185">Reference proteome</keyword>
<dbReference type="GO" id="GO:0004316">
    <property type="term" value="F:3-oxoacyl-[acyl-carrier-protein] reductase (NADPH) activity"/>
    <property type="evidence" value="ECO:0007669"/>
    <property type="project" value="UniProtKB-EC"/>
</dbReference>
<dbReference type="RefSeq" id="WP_153410977.1">
    <property type="nucleotide sequence ID" value="NZ_WEGK01000006.1"/>
</dbReference>
<dbReference type="EMBL" id="WEGK01000006">
    <property type="protein sequence ID" value="MQY20211.1"/>
    <property type="molecule type" value="Genomic_DNA"/>
</dbReference>
<dbReference type="SMART" id="SM00822">
    <property type="entry name" value="PKS_KR"/>
    <property type="match status" value="1"/>
</dbReference>
<keyword evidence="3" id="KW-0560">Oxidoreductase</keyword>
<dbReference type="PRINTS" id="PR00081">
    <property type="entry name" value="GDHRDH"/>
</dbReference>
<dbReference type="PROSITE" id="PS00061">
    <property type="entry name" value="ADH_SHORT"/>
    <property type="match status" value="1"/>
</dbReference>
<protein>
    <submittedName>
        <fullName evidence="3">3-oxoacyl-[acyl-carrier-protein] reductase FabG</fullName>
        <ecNumber evidence="3">1.1.1.100</ecNumber>
    </submittedName>
</protein>
<proteinExistence type="inferred from homology"/>
<evidence type="ECO:0000313" key="3">
    <source>
        <dbReference type="EMBL" id="MQY20211.1"/>
    </source>
</evidence>
<dbReference type="Gene3D" id="3.40.50.720">
    <property type="entry name" value="NAD(P)-binding Rossmann-like Domain"/>
    <property type="match status" value="1"/>
</dbReference>
<dbReference type="Proteomes" id="UP000438448">
    <property type="component" value="Unassembled WGS sequence"/>
</dbReference>
<reference evidence="3 4" key="1">
    <citation type="submission" date="2019-10" db="EMBL/GenBank/DDBJ databases">
        <title>Nocardia macrotermitis sp. nov. and Nocardia aurantia sp. nov., isolated from the gut of fungus growing-termite Macrotermes natalensis.</title>
        <authorList>
            <person name="Benndorf R."/>
            <person name="Schwitalla J."/>
            <person name="Martin K."/>
            <person name="De Beer W."/>
            <person name="Kaster A.-K."/>
            <person name="Vollmers J."/>
            <person name="Poulsen M."/>
            <person name="Beemelmanns C."/>
        </authorList>
    </citation>
    <scope>NUCLEOTIDE SEQUENCE [LARGE SCALE GENOMIC DNA]</scope>
    <source>
        <strain evidence="3 4">RB20</strain>
    </source>
</reference>
<evidence type="ECO:0000256" key="1">
    <source>
        <dbReference type="ARBA" id="ARBA00006484"/>
    </source>
</evidence>
<dbReference type="SUPFAM" id="SSF51735">
    <property type="entry name" value="NAD(P)-binding Rossmann-fold domains"/>
    <property type="match status" value="1"/>
</dbReference>
<dbReference type="InterPro" id="IPR057326">
    <property type="entry name" value="KR_dom"/>
</dbReference>
<dbReference type="InterPro" id="IPR020904">
    <property type="entry name" value="Sc_DH/Rdtase_CS"/>
</dbReference>
<dbReference type="OrthoDB" id="3210335at2"/>
<dbReference type="PANTHER" id="PTHR42760:SF40">
    <property type="entry name" value="3-OXOACYL-[ACYL-CARRIER-PROTEIN] REDUCTASE, CHLOROPLASTIC"/>
    <property type="match status" value="1"/>
</dbReference>
<accession>A0A7K0D3K3</accession>
<dbReference type="CDD" id="cd05233">
    <property type="entry name" value="SDR_c"/>
    <property type="match status" value="1"/>
</dbReference>
<dbReference type="EC" id="1.1.1.100" evidence="3"/>
<evidence type="ECO:0000259" key="2">
    <source>
        <dbReference type="SMART" id="SM00822"/>
    </source>
</evidence>
<dbReference type="AlphaFoldDB" id="A0A7K0D3K3"/>
<dbReference type="Pfam" id="PF13561">
    <property type="entry name" value="adh_short_C2"/>
    <property type="match status" value="1"/>
</dbReference>
<organism evidence="3 4">
    <name type="scientific">Nocardia macrotermitis</name>
    <dbReference type="NCBI Taxonomy" id="2585198"/>
    <lineage>
        <taxon>Bacteria</taxon>
        <taxon>Bacillati</taxon>
        <taxon>Actinomycetota</taxon>
        <taxon>Actinomycetes</taxon>
        <taxon>Mycobacteriales</taxon>
        <taxon>Nocardiaceae</taxon>
        <taxon>Nocardia</taxon>
    </lineage>
</organism>
<sequence length="261" mass="26958">MSPRVVVVSGGGTGIGRATAQRFAHSGEQTVLLGRRLDRLTAAAQHISDTVEGALAPAVSAGDLSRVQDVERIVADLESRFGGIDVVVHAAGGNVEFADDPHRGETVPAASALQTIARRWNDNLASNVLSAVLLSEAVTGILADNARIVLLSSIAAYRGSGTGSYAAAKAALHPYAFDLAARLGHRGATVNVVAPGYVSGTEFFHGKLTEARENVLIGQTLVSRAGSPEDVAETVHWLSSPAAAHISAQIIQVNGGALYGR</sequence>
<evidence type="ECO:0000313" key="4">
    <source>
        <dbReference type="Proteomes" id="UP000438448"/>
    </source>
</evidence>
<comment type="caution">
    <text evidence="3">The sequence shown here is derived from an EMBL/GenBank/DDBJ whole genome shotgun (WGS) entry which is preliminary data.</text>
</comment>
<feature type="domain" description="Ketoreductase" evidence="2">
    <location>
        <begin position="4"/>
        <end position="201"/>
    </location>
</feature>
<dbReference type="GO" id="GO:0030497">
    <property type="term" value="P:fatty acid elongation"/>
    <property type="evidence" value="ECO:0007669"/>
    <property type="project" value="TreeGrafter"/>
</dbReference>
<dbReference type="InterPro" id="IPR002347">
    <property type="entry name" value="SDR_fam"/>
</dbReference>
<comment type="similarity">
    <text evidence="1">Belongs to the short-chain dehydrogenases/reductases (SDR) family.</text>
</comment>
<dbReference type="InterPro" id="IPR036291">
    <property type="entry name" value="NAD(P)-bd_dom_sf"/>
</dbReference>
<name>A0A7K0D3K3_9NOCA</name>